<evidence type="ECO:0000256" key="2">
    <source>
        <dbReference type="ARBA" id="ARBA00022729"/>
    </source>
</evidence>
<proteinExistence type="predicted"/>
<keyword evidence="3" id="KW-0574">Periplasm</keyword>
<dbReference type="GO" id="GO:0017089">
    <property type="term" value="F:glycolipid transfer activity"/>
    <property type="evidence" value="ECO:0007669"/>
    <property type="project" value="TreeGrafter"/>
</dbReference>
<organism evidence="5 6">
    <name type="scientific">Spiribacter aquaticus</name>
    <dbReference type="NCBI Taxonomy" id="1935996"/>
    <lineage>
        <taxon>Bacteria</taxon>
        <taxon>Pseudomonadati</taxon>
        <taxon>Pseudomonadota</taxon>
        <taxon>Gammaproteobacteria</taxon>
        <taxon>Chromatiales</taxon>
        <taxon>Ectothiorhodospiraceae</taxon>
        <taxon>Spiribacter</taxon>
    </lineage>
</organism>
<evidence type="ECO:0000256" key="3">
    <source>
        <dbReference type="ARBA" id="ARBA00022764"/>
    </source>
</evidence>
<evidence type="ECO:0000259" key="4">
    <source>
        <dbReference type="Pfam" id="PF03968"/>
    </source>
</evidence>
<dbReference type="PANTHER" id="PTHR36504">
    <property type="entry name" value="LIPOPOLYSACCHARIDE EXPORT SYSTEM PROTEIN LPTA"/>
    <property type="match status" value="1"/>
</dbReference>
<dbReference type="PANTHER" id="PTHR36504:SF1">
    <property type="entry name" value="LIPOPOLYSACCHARIDE EXPORT SYSTEM PROTEIN LPTA"/>
    <property type="match status" value="1"/>
</dbReference>
<dbReference type="RefSeq" id="WP_144348017.1">
    <property type="nucleotide sequence ID" value="NZ_VMKP01000003.1"/>
</dbReference>
<dbReference type="Pfam" id="PF03968">
    <property type="entry name" value="LptD_N"/>
    <property type="match status" value="1"/>
</dbReference>
<dbReference type="GO" id="GO:0001530">
    <property type="term" value="F:lipopolysaccharide binding"/>
    <property type="evidence" value="ECO:0007669"/>
    <property type="project" value="InterPro"/>
</dbReference>
<dbReference type="GO" id="GO:0009279">
    <property type="term" value="C:cell outer membrane"/>
    <property type="evidence" value="ECO:0007669"/>
    <property type="project" value="TreeGrafter"/>
</dbReference>
<accession>A0A557RGY1</accession>
<dbReference type="GO" id="GO:0015920">
    <property type="term" value="P:lipopolysaccharide transport"/>
    <property type="evidence" value="ECO:0007669"/>
    <property type="project" value="InterPro"/>
</dbReference>
<name>A0A557RGY1_9GAMM</name>
<keyword evidence="2" id="KW-0732">Signal</keyword>
<sequence>MRLHPERLWIGALLALVVAVPVAHGQDGDGASAPPPVELVADRAEVDEAEGISVYRGDVVLTRGTLRITGDVMRVFSNGAGELEQVTVDGTPATYRETVADAAPRRAEAPRMEYFVAGPERLILKQGGRLWQGDNTVTGRTVTHYPETARTVAESGADDDERVNVSVNPATD</sequence>
<reference evidence="5 6" key="1">
    <citation type="submission" date="2019-07" db="EMBL/GenBank/DDBJ databases">
        <title>Reclasification of Spiribacter aquaticus.</title>
        <authorList>
            <person name="Leon M.J."/>
            <person name="Sanchez-Porro C."/>
            <person name="Ventosa A."/>
        </authorList>
    </citation>
    <scope>NUCLEOTIDE SEQUENCE [LARGE SCALE GENOMIC DNA]</scope>
    <source>
        <strain evidence="5 6">SP30</strain>
    </source>
</reference>
<dbReference type="Gene3D" id="2.60.450.10">
    <property type="entry name" value="Lipopolysaccharide (LPS) transport protein A like domain"/>
    <property type="match status" value="1"/>
</dbReference>
<comment type="caution">
    <text evidence="5">The sequence shown here is derived from an EMBL/GenBank/DDBJ whole genome shotgun (WGS) entry which is preliminary data.</text>
</comment>
<gene>
    <name evidence="5" type="primary">lptA</name>
    <name evidence="5" type="ORF">FPL11_07160</name>
</gene>
<keyword evidence="6" id="KW-1185">Reference proteome</keyword>
<dbReference type="NCBIfam" id="TIGR03002">
    <property type="entry name" value="outer_YhbN_LptA"/>
    <property type="match status" value="1"/>
</dbReference>
<evidence type="ECO:0000313" key="5">
    <source>
        <dbReference type="EMBL" id="TVO64430.1"/>
    </source>
</evidence>
<keyword evidence="1" id="KW-0813">Transport</keyword>
<dbReference type="EMBL" id="VMKP01000003">
    <property type="protein sequence ID" value="TVO64430.1"/>
    <property type="molecule type" value="Genomic_DNA"/>
</dbReference>
<dbReference type="GO" id="GO:0030288">
    <property type="term" value="C:outer membrane-bounded periplasmic space"/>
    <property type="evidence" value="ECO:0007669"/>
    <property type="project" value="TreeGrafter"/>
</dbReference>
<dbReference type="InterPro" id="IPR005653">
    <property type="entry name" value="OstA-like_N"/>
</dbReference>
<dbReference type="Proteomes" id="UP000316688">
    <property type="component" value="Unassembled WGS sequence"/>
</dbReference>
<protein>
    <submittedName>
        <fullName evidence="5">Lipopolysaccharide transport periplasmic protein LptA</fullName>
    </submittedName>
</protein>
<dbReference type="InterPro" id="IPR052037">
    <property type="entry name" value="LPS_export_LptA"/>
</dbReference>
<dbReference type="AlphaFoldDB" id="A0A557RGY1"/>
<evidence type="ECO:0000313" key="6">
    <source>
        <dbReference type="Proteomes" id="UP000316688"/>
    </source>
</evidence>
<evidence type="ECO:0000256" key="1">
    <source>
        <dbReference type="ARBA" id="ARBA00022448"/>
    </source>
</evidence>
<dbReference type="InterPro" id="IPR014340">
    <property type="entry name" value="LptA"/>
</dbReference>
<feature type="domain" description="Organic solvent tolerance-like N-terminal" evidence="4">
    <location>
        <begin position="40"/>
        <end position="148"/>
    </location>
</feature>